<gene>
    <name evidence="1" type="ORF">R3P38DRAFT_1500403</name>
</gene>
<comment type="caution">
    <text evidence="1">The sequence shown here is derived from an EMBL/GenBank/DDBJ whole genome shotgun (WGS) entry which is preliminary data.</text>
</comment>
<protein>
    <submittedName>
        <fullName evidence="1">Uncharacterized protein</fullName>
    </submittedName>
</protein>
<proteinExistence type="predicted"/>
<accession>A0AAW0AMA4</accession>
<sequence length="176" mass="19955">MAVHSCLPVLVCRRTRHPCVMPWSRLDLHLDGMGEKGAIPLAQLQIQRSQNMPLTVIVRHRSHVWLDPHLLLDVALSASERWAIAEIHVGPMFIRFCVMHSWSRGGIPFARRVRTISPTTHETQTAQTRDCSKLARKDSFGGGNECNCHRPIGLDAQEIMVAVDLIAQLDRYARYM</sequence>
<evidence type="ECO:0000313" key="2">
    <source>
        <dbReference type="Proteomes" id="UP001362999"/>
    </source>
</evidence>
<dbReference type="AlphaFoldDB" id="A0AAW0AMA4"/>
<dbReference type="Proteomes" id="UP001362999">
    <property type="component" value="Unassembled WGS sequence"/>
</dbReference>
<keyword evidence="2" id="KW-1185">Reference proteome</keyword>
<reference evidence="1 2" key="1">
    <citation type="journal article" date="2024" name="J Genomics">
        <title>Draft genome sequencing and assembly of Favolaschia claudopus CIRM-BRFM 2984 isolated from oak limbs.</title>
        <authorList>
            <person name="Navarro D."/>
            <person name="Drula E."/>
            <person name="Chaduli D."/>
            <person name="Cazenave R."/>
            <person name="Ahrendt S."/>
            <person name="Wang J."/>
            <person name="Lipzen A."/>
            <person name="Daum C."/>
            <person name="Barry K."/>
            <person name="Grigoriev I.V."/>
            <person name="Favel A."/>
            <person name="Rosso M.N."/>
            <person name="Martin F."/>
        </authorList>
    </citation>
    <scope>NUCLEOTIDE SEQUENCE [LARGE SCALE GENOMIC DNA]</scope>
    <source>
        <strain evidence="1 2">CIRM-BRFM 2984</strain>
    </source>
</reference>
<evidence type="ECO:0000313" key="1">
    <source>
        <dbReference type="EMBL" id="KAK7013196.1"/>
    </source>
</evidence>
<dbReference type="EMBL" id="JAWWNJ010000060">
    <property type="protein sequence ID" value="KAK7013196.1"/>
    <property type="molecule type" value="Genomic_DNA"/>
</dbReference>
<organism evidence="1 2">
    <name type="scientific">Favolaschia claudopus</name>
    <dbReference type="NCBI Taxonomy" id="2862362"/>
    <lineage>
        <taxon>Eukaryota</taxon>
        <taxon>Fungi</taxon>
        <taxon>Dikarya</taxon>
        <taxon>Basidiomycota</taxon>
        <taxon>Agaricomycotina</taxon>
        <taxon>Agaricomycetes</taxon>
        <taxon>Agaricomycetidae</taxon>
        <taxon>Agaricales</taxon>
        <taxon>Marasmiineae</taxon>
        <taxon>Mycenaceae</taxon>
        <taxon>Favolaschia</taxon>
    </lineage>
</organism>
<name>A0AAW0AMA4_9AGAR</name>